<dbReference type="OrthoDB" id="3741657at2759"/>
<name>A0A4U0V962_9PEZI</name>
<dbReference type="AlphaFoldDB" id="A0A4U0V962"/>
<sequence>MSNVPTRRPIAHGELCGHEWFRTGCLSCRAVSLRVEIEEATAESNQHGAAVDSYVVDLRYAGFSASGQKCLKAIAESEADIKKICDNAGQDSLQAAFELDAAEREAEGWQMLQRLTDVEGTDVRLYFDVEDTTKERQPFQRLDRTNIPATPDSLIREGLGFQMFLNYAKRSTRLPKDALGQEPGGAVMSLGRAIRMFPPEESTALSIAKSEANIERDLASDMANVSITAPEDAPSEAPPG</sequence>
<organism evidence="1 2">
    <name type="scientific">Friedmanniomyces endolithicus</name>
    <dbReference type="NCBI Taxonomy" id="329885"/>
    <lineage>
        <taxon>Eukaryota</taxon>
        <taxon>Fungi</taxon>
        <taxon>Dikarya</taxon>
        <taxon>Ascomycota</taxon>
        <taxon>Pezizomycotina</taxon>
        <taxon>Dothideomycetes</taxon>
        <taxon>Dothideomycetidae</taxon>
        <taxon>Mycosphaerellales</taxon>
        <taxon>Teratosphaeriaceae</taxon>
        <taxon>Friedmanniomyces</taxon>
    </lineage>
</organism>
<dbReference type="Proteomes" id="UP000310066">
    <property type="component" value="Unassembled WGS sequence"/>
</dbReference>
<reference evidence="1 2" key="1">
    <citation type="submission" date="2017-03" db="EMBL/GenBank/DDBJ databases">
        <title>Genomes of endolithic fungi from Antarctica.</title>
        <authorList>
            <person name="Coleine C."/>
            <person name="Masonjones S."/>
            <person name="Stajich J.E."/>
        </authorList>
    </citation>
    <scope>NUCLEOTIDE SEQUENCE [LARGE SCALE GENOMIC DNA]</scope>
    <source>
        <strain evidence="1 2">CCFEE 5311</strain>
    </source>
</reference>
<dbReference type="EMBL" id="NAJP01000012">
    <property type="protein sequence ID" value="TKA45357.1"/>
    <property type="molecule type" value="Genomic_DNA"/>
</dbReference>
<accession>A0A4U0V962</accession>
<evidence type="ECO:0000313" key="1">
    <source>
        <dbReference type="EMBL" id="TKA45357.1"/>
    </source>
</evidence>
<proteinExistence type="predicted"/>
<gene>
    <name evidence="1" type="ORF">B0A54_04453</name>
</gene>
<protein>
    <submittedName>
        <fullName evidence="1">Uncharacterized protein</fullName>
    </submittedName>
</protein>
<comment type="caution">
    <text evidence="1">The sequence shown here is derived from an EMBL/GenBank/DDBJ whole genome shotgun (WGS) entry which is preliminary data.</text>
</comment>
<evidence type="ECO:0000313" key="2">
    <source>
        <dbReference type="Proteomes" id="UP000310066"/>
    </source>
</evidence>